<gene>
    <name evidence="16" type="primary">polC</name>
    <name evidence="18" type="ORF">OCBBGKCP_00018</name>
</gene>
<dbReference type="PROSITE" id="PS50818">
    <property type="entry name" value="INTEIN_C_TER"/>
    <property type="match status" value="1"/>
</dbReference>
<dbReference type="InterPro" id="IPR003586">
    <property type="entry name" value="Hint_dom_C"/>
</dbReference>
<keyword evidence="8" id="KW-0068">Autocatalytic cleavage</keyword>
<evidence type="ECO:0000259" key="17">
    <source>
        <dbReference type="PROSITE" id="PS50819"/>
    </source>
</evidence>
<dbReference type="NCBIfam" id="TIGR01445">
    <property type="entry name" value="intein_Nterm"/>
    <property type="match status" value="1"/>
</dbReference>
<dbReference type="InterPro" id="IPR027434">
    <property type="entry name" value="Homing_endonucl"/>
</dbReference>
<evidence type="ECO:0000256" key="1">
    <source>
        <dbReference type="ARBA" id="ARBA00011053"/>
    </source>
</evidence>
<evidence type="ECO:0000256" key="16">
    <source>
        <dbReference type="HAMAP-Rule" id="MF_00324"/>
    </source>
</evidence>
<feature type="domain" description="DOD-type homing endonuclease" evidence="17">
    <location>
        <begin position="1172"/>
        <end position="1305"/>
    </location>
</feature>
<evidence type="ECO:0000256" key="4">
    <source>
        <dbReference type="ARBA" id="ARBA00022695"/>
    </source>
</evidence>
<keyword evidence="12 16" id="KW-0238">DNA-binding</keyword>
<dbReference type="GO" id="GO:0003677">
    <property type="term" value="F:DNA binding"/>
    <property type="evidence" value="ECO:0007669"/>
    <property type="project" value="UniProtKB-UniRule"/>
</dbReference>
<reference evidence="18" key="1">
    <citation type="submission" date="2020-06" db="EMBL/GenBank/DDBJ databases">
        <title>Unique genomic features of the anaerobic methanotrophic archaea.</title>
        <authorList>
            <person name="Chadwick G.L."/>
            <person name="Skennerton C.T."/>
            <person name="Laso-Perez R."/>
            <person name="Leu A.O."/>
            <person name="Speth D.R."/>
            <person name="Yu H."/>
            <person name="Morgan-Lang C."/>
            <person name="Hatzenpichler R."/>
            <person name="Goudeau D."/>
            <person name="Malmstrom R."/>
            <person name="Brazelton W.J."/>
            <person name="Woyke T."/>
            <person name="Hallam S.J."/>
            <person name="Tyson G.W."/>
            <person name="Wegener G."/>
            <person name="Boetius A."/>
            <person name="Orphan V."/>
        </authorList>
    </citation>
    <scope>NUCLEOTIDE SEQUENCE</scope>
</reference>
<dbReference type="GO" id="GO:0003887">
    <property type="term" value="F:DNA-directed DNA polymerase activity"/>
    <property type="evidence" value="ECO:0007669"/>
    <property type="project" value="UniProtKB-UniRule"/>
</dbReference>
<dbReference type="InterPro" id="IPR036844">
    <property type="entry name" value="Hint_dom_sf"/>
</dbReference>
<evidence type="ECO:0000256" key="5">
    <source>
        <dbReference type="ARBA" id="ARBA00022705"/>
    </source>
</evidence>
<organism evidence="18">
    <name type="scientific">Candidatus Methanogaster sp. ANME-2c ERB4</name>
    <dbReference type="NCBI Taxonomy" id="2759911"/>
    <lineage>
        <taxon>Archaea</taxon>
        <taxon>Methanobacteriati</taxon>
        <taxon>Methanobacteriota</taxon>
        <taxon>Stenosarchaea group</taxon>
        <taxon>Methanomicrobia</taxon>
        <taxon>Methanosarcinales</taxon>
        <taxon>ANME-2 cluster</taxon>
        <taxon>Candidatus Methanogasteraceae</taxon>
        <taxon>Candidatus Methanogaster</taxon>
    </lineage>
</organism>
<dbReference type="EC" id="2.7.7.7" evidence="16"/>
<dbReference type="SMART" id="SM00306">
    <property type="entry name" value="HintN"/>
    <property type="match status" value="1"/>
</dbReference>
<keyword evidence="3 16" id="KW-0808">Transferase</keyword>
<dbReference type="Pfam" id="PF03833">
    <property type="entry name" value="PolC_DP2_N"/>
    <property type="match status" value="1"/>
</dbReference>
<dbReference type="GO" id="GO:0006308">
    <property type="term" value="P:DNA catabolic process"/>
    <property type="evidence" value="ECO:0007669"/>
    <property type="project" value="UniProtKB-UniRule"/>
</dbReference>
<evidence type="ECO:0000256" key="6">
    <source>
        <dbReference type="ARBA" id="ARBA00022722"/>
    </source>
</evidence>
<evidence type="ECO:0000256" key="9">
    <source>
        <dbReference type="ARBA" id="ARBA00022839"/>
    </source>
</evidence>
<evidence type="ECO:0000256" key="13">
    <source>
        <dbReference type="ARBA" id="ARBA00023268"/>
    </source>
</evidence>
<dbReference type="EMBL" id="MT631380">
    <property type="protein sequence ID" value="QNO49461.1"/>
    <property type="molecule type" value="Genomic_DNA"/>
</dbReference>
<dbReference type="InterPro" id="IPR056171">
    <property type="entry name" value="PolC_DP2_central_dom"/>
</dbReference>
<dbReference type="PANTHER" id="PTHR42210:SF1">
    <property type="entry name" value="DNA POLYMERASE II LARGE SUBUNIT"/>
    <property type="match status" value="1"/>
</dbReference>
<dbReference type="GO" id="GO:0016539">
    <property type="term" value="P:intein-mediated protein splicing"/>
    <property type="evidence" value="ECO:0007669"/>
    <property type="project" value="InterPro"/>
</dbReference>
<evidence type="ECO:0000256" key="11">
    <source>
        <dbReference type="ARBA" id="ARBA00023000"/>
    </source>
</evidence>
<evidence type="ECO:0000256" key="15">
    <source>
        <dbReference type="ARBA" id="ARBA00049244"/>
    </source>
</evidence>
<comment type="catalytic activity">
    <reaction evidence="15 16">
        <text>DNA(n) + a 2'-deoxyribonucleoside 5'-triphosphate = DNA(n+1) + diphosphate</text>
        <dbReference type="Rhea" id="RHEA:22508"/>
        <dbReference type="Rhea" id="RHEA-COMP:17339"/>
        <dbReference type="Rhea" id="RHEA-COMP:17340"/>
        <dbReference type="ChEBI" id="CHEBI:33019"/>
        <dbReference type="ChEBI" id="CHEBI:61560"/>
        <dbReference type="ChEBI" id="CHEBI:173112"/>
        <dbReference type="EC" id="2.7.7.7"/>
    </reaction>
</comment>
<evidence type="ECO:0000256" key="2">
    <source>
        <dbReference type="ARBA" id="ARBA00011315"/>
    </source>
</evidence>
<dbReference type="InterPro" id="IPR004860">
    <property type="entry name" value="LAGLIDADG_dom"/>
</dbReference>
<comment type="similarity">
    <text evidence="1 16">Belongs to the archaeal DNA polymerase II family.</text>
</comment>
<keyword evidence="6 16" id="KW-0540">Nuclease</keyword>
<keyword evidence="9 16" id="KW-0269">Exonuclease</keyword>
<dbReference type="Pfam" id="PF24846">
    <property type="entry name" value="PolC_DP2_cat"/>
    <property type="match status" value="2"/>
</dbReference>
<keyword evidence="10 16" id="KW-0239">DNA-directed DNA polymerase</keyword>
<sequence>MYNFSYFSYWYKNIAIASGGETISTHLHRITTNISTVTPDSTHSYFDALESDLERAVKIASEARLRGYDPETYPEIPMAKDLADRVENLIGIPVADRIRELAYDLEMSREESAMQLGADIAGMRIHAFESRDEAVEMAIRAAVALLTEGVVAAPIEGIAKITIEKNDDGTEFIRIFYAGPIRSAGGTAQALSVLVADYVRRELGINRYIPRTEEIERCVEEITKYRTVANLQYTPSDDEVRLITTNCPICIDGEPTEEEEVEGYRNLARIETNRVRGGMALVIAEGMALKAPKILKHVAKLHLDGWDFLNRLVTKGASDDDGSTVIEPKGKYLNDLIAGRPVFSHPSRPGGFRLRYGRARNTGFAAAGVSPATMIITDSFLATGTQTRVERPGKAAGISPVTGIEGPTVRLFGGEVVRIDDEKEAVRLHDRVEEILDIGEILINYGDFLENNHPLMPPSYSFEWWISELKEMAGTETVDGMADADLKDPDQELALELCDRYGVPLHPKFTYLWHDISIEDFRTLSEQISLHGRVDDRVLLIPNDAGVKGILETILVPHRVIDGEITPVKNSPSRASTPEALAIPDPLPLMRCVGTGIGGGGWQDVSETDVLEAIFKISGIRVRPRAPTRIGARMGRPEKSDKREMKPAPHVLFPVGTTGGKSRLLTQASNYTQSMNAGIGVIPVEIGMRRCPSCGNETYEYSCGCGARTEPMLFCHRCNIHVESRTCPKCGLETTSARKIDLDLKARYASAFANLGERDNIKIFKGVQGMISKDKSPESLEKGILRAKHGVFVFKDGTVRYDLTDLPLTHFSAEEIGVDLDTLKRIGYEYDINGLPLTDKSQILDLRVQDIILSIDAGEYLLRVSHFIDDLLVKYYGGVAYYNASKRNDLIGRLVIGLAPHTSAGVLGRLIGFTRASVGYAHPFFHAAKRRNCLTPDTDVLILNSKKPVFVRLEDIYNSAESPEEIIDNFGTVQKLVKGVETYAMNPENGRFEVKTVKAVIKTPAPANLVKLTSKSGRVFVASPEHRMLVRSSEGEFEFKKILELSKSDRLLLPKRIDIVEDDSKEIDLLMEFLRSEGLSEEVMVREVSPCTKKCIDDLGGLKSAAQTMGMGSKALSNYLYRDSIPLHTLKSLLDSSGNGWDLIPKGCKLGVKRDHTTVPRIIKINESFMRLLGYYLAEGYARSSDRSFYQIGLSSMEDDILKGMEQCIADVFGIVPGRSDHVLTISSRLVYRLFTEILGTGKGARDKRIPSGFASLPLSKIKHLLSAYFAGDGSVEKNRLHVTCSSVSRRLLQDIGLQLLRFGIFYRLKHERRPVSGAAKEFYAKLGESPLFDLYYISIRSSYARIFADEIGFASVRKEAALNSVLSKERTPRSIVSGDAILDGIKTIEPARSEADYLYDIEVEDHHNFLINDFMVSANCDGDEDCVMLLMDGLLNFSRSYLPARRGGWMDAPLVLTTRIDPKEIDKEAHNIDIMEHYPLRFYESASRFANPKDVEDMMDTVSKHLGTEAQYESRFTHQTSNIAAGPLNSAYKTLGSMIEKMDAQLALARKIRAVDADDVAERVINSHFLPDMIGNLRAFSRQKVRCVKCGAKFRRPLLSDTCPKCHGRVILTVTEGSVKKYLDTSTRVSTEYEVSEYTRQRIELIGLEIKSLFESDKSKQMGLLDFM</sequence>
<evidence type="ECO:0000256" key="3">
    <source>
        <dbReference type="ARBA" id="ARBA00022679"/>
    </source>
</evidence>
<evidence type="ECO:0000256" key="12">
    <source>
        <dbReference type="ARBA" id="ARBA00023125"/>
    </source>
</evidence>
<dbReference type="InterPro" id="IPR006142">
    <property type="entry name" value="INTEIN"/>
</dbReference>
<dbReference type="InterPro" id="IPR004042">
    <property type="entry name" value="Intein_endonuc_central"/>
</dbReference>
<dbReference type="PROSITE" id="PS50817">
    <property type="entry name" value="INTEIN_N_TER"/>
    <property type="match status" value="1"/>
</dbReference>
<dbReference type="NCBIfam" id="TIGR01443">
    <property type="entry name" value="intein_Cterm"/>
    <property type="match status" value="1"/>
</dbReference>
<dbReference type="GO" id="GO:0006261">
    <property type="term" value="P:DNA-templated DNA replication"/>
    <property type="evidence" value="ECO:0007669"/>
    <property type="project" value="UniProtKB-UniRule"/>
</dbReference>
<evidence type="ECO:0000256" key="14">
    <source>
        <dbReference type="ARBA" id="ARBA00025068"/>
    </source>
</evidence>
<keyword evidence="13 16" id="KW-0511">Multifunctional enzyme</keyword>
<dbReference type="Pfam" id="PF14890">
    <property type="entry name" value="Intein_splicing"/>
    <property type="match status" value="1"/>
</dbReference>
<dbReference type="PANTHER" id="PTHR42210">
    <property type="entry name" value="DNA POLYMERASE II LARGE SUBUNIT"/>
    <property type="match status" value="1"/>
</dbReference>
<evidence type="ECO:0000256" key="7">
    <source>
        <dbReference type="ARBA" id="ARBA00022801"/>
    </source>
</evidence>
<keyword evidence="11" id="KW-0651">Protein splicing</keyword>
<keyword evidence="7 16" id="KW-0378">Hydrolase</keyword>
<dbReference type="NCBIfam" id="TIGR00354">
    <property type="entry name" value="polC"/>
    <property type="match status" value="1"/>
</dbReference>
<dbReference type="GO" id="GO:0004519">
    <property type="term" value="F:endonuclease activity"/>
    <property type="evidence" value="ECO:0007669"/>
    <property type="project" value="InterPro"/>
</dbReference>
<evidence type="ECO:0000313" key="18">
    <source>
        <dbReference type="EMBL" id="QNO49461.1"/>
    </source>
</evidence>
<dbReference type="Gene3D" id="2.170.16.10">
    <property type="entry name" value="Hedgehog/Intein (Hint) domain"/>
    <property type="match status" value="2"/>
</dbReference>
<dbReference type="EC" id="3.1.11.1" evidence="16"/>
<dbReference type="InterPro" id="IPR030934">
    <property type="entry name" value="Intein_C"/>
</dbReference>
<proteinExistence type="inferred from homology"/>
<dbReference type="Gene3D" id="3.10.28.10">
    <property type="entry name" value="Homing endonucleases"/>
    <property type="match status" value="1"/>
</dbReference>
<protein>
    <recommendedName>
        <fullName evidence="16">DNA polymerase II large subunit</fullName>
        <shortName evidence="16">Pol II</shortName>
        <ecNumber evidence="16">2.7.7.7</ecNumber>
    </recommendedName>
    <alternativeName>
        <fullName evidence="16">Exodeoxyribonuclease large subunit</fullName>
        <ecNumber evidence="16">3.1.11.1</ecNumber>
    </alternativeName>
</protein>
<comment type="subunit">
    <text evidence="2 16">Heterodimer of a large subunit and a small subunit.</text>
</comment>
<dbReference type="InterPro" id="IPR056172">
    <property type="entry name" value="PolC_DP2_cat_dom"/>
</dbReference>
<accession>A0A7G9YN77</accession>
<dbReference type="Pfam" id="PF24844">
    <property type="entry name" value="PolC_DP2_central"/>
    <property type="match status" value="1"/>
</dbReference>
<dbReference type="InterPro" id="IPR004475">
    <property type="entry name" value="PolC_DP2"/>
</dbReference>
<dbReference type="PROSITE" id="PS50819">
    <property type="entry name" value="INTEIN_ENDONUCLEASE"/>
    <property type="match status" value="1"/>
</dbReference>
<comment type="function">
    <text evidence="14 16">Possesses two activities: a DNA synthesis (polymerase) and an exonucleolytic activity that degrades single-stranded DNA in the 3'- to 5'-direction. Has a template-primer preference which is characteristic of a replicative DNA polymerase.</text>
</comment>
<dbReference type="SUPFAM" id="SSF51294">
    <property type="entry name" value="Hedgehog/intein (Hint) domain"/>
    <property type="match status" value="1"/>
</dbReference>
<keyword evidence="4 16" id="KW-0548">Nucleotidyltransferase</keyword>
<evidence type="ECO:0000256" key="10">
    <source>
        <dbReference type="ARBA" id="ARBA00022932"/>
    </source>
</evidence>
<dbReference type="SMART" id="SM00305">
    <property type="entry name" value="HintC"/>
    <property type="match status" value="1"/>
</dbReference>
<dbReference type="InterPro" id="IPR006141">
    <property type="entry name" value="Intein_N"/>
</dbReference>
<comment type="catalytic activity">
    <reaction evidence="16">
        <text>Exonucleolytic cleavage in the 3'- to 5'-direction to yield nucleoside 5'-phosphates.</text>
        <dbReference type="EC" id="3.1.11.1"/>
    </reaction>
</comment>
<dbReference type="CDD" id="cd00081">
    <property type="entry name" value="Hint"/>
    <property type="match status" value="2"/>
</dbReference>
<dbReference type="SUPFAM" id="SSF55608">
    <property type="entry name" value="Homing endonucleases"/>
    <property type="match status" value="1"/>
</dbReference>
<name>A0A7G9YN77_9EURY</name>
<dbReference type="PRINTS" id="PR00379">
    <property type="entry name" value="INTEIN"/>
</dbReference>
<keyword evidence="5 16" id="KW-0235">DNA replication</keyword>
<dbReference type="InterPro" id="IPR003587">
    <property type="entry name" value="Hint_dom_N"/>
</dbReference>
<dbReference type="InterPro" id="IPR016033">
    <property type="entry name" value="PolC_DP2_N"/>
</dbReference>
<dbReference type="Pfam" id="PF14528">
    <property type="entry name" value="LAGLIDADG_3"/>
    <property type="match status" value="1"/>
</dbReference>
<evidence type="ECO:0000256" key="8">
    <source>
        <dbReference type="ARBA" id="ARBA00022813"/>
    </source>
</evidence>
<dbReference type="GO" id="GO:0008310">
    <property type="term" value="F:single-stranded DNA 3'-5' DNA exonuclease activity"/>
    <property type="evidence" value="ECO:0007669"/>
    <property type="project" value="UniProtKB-EC"/>
</dbReference>
<dbReference type="HAMAP" id="MF_00324">
    <property type="entry name" value="DNApol_II_L_arch"/>
    <property type="match status" value="1"/>
</dbReference>